<keyword evidence="16" id="KW-1185">Reference proteome</keyword>
<dbReference type="eggNOG" id="COG3038">
    <property type="taxonomic scope" value="Bacteria"/>
</dbReference>
<evidence type="ECO:0000256" key="10">
    <source>
        <dbReference type="ARBA" id="ARBA00023004"/>
    </source>
</evidence>
<accession>A0A078LTZ3</accession>
<dbReference type="PANTHER" id="PTHR30529">
    <property type="entry name" value="CYTOCHROME B561"/>
    <property type="match status" value="1"/>
</dbReference>
<dbReference type="EMBL" id="CCSF01000001">
    <property type="protein sequence ID" value="CDZ94735.1"/>
    <property type="molecule type" value="Genomic_DNA"/>
</dbReference>
<evidence type="ECO:0000256" key="5">
    <source>
        <dbReference type="ARBA" id="ARBA00022617"/>
    </source>
</evidence>
<keyword evidence="7" id="KW-0479">Metal-binding</keyword>
<proteinExistence type="inferred from homology"/>
<keyword evidence="5" id="KW-0349">Heme</keyword>
<dbReference type="GO" id="GO:0020037">
    <property type="term" value="F:heme binding"/>
    <property type="evidence" value="ECO:0007669"/>
    <property type="project" value="TreeGrafter"/>
</dbReference>
<evidence type="ECO:0000313" key="15">
    <source>
        <dbReference type="EMBL" id="CDZ94735.1"/>
    </source>
</evidence>
<dbReference type="Proteomes" id="UP000053902">
    <property type="component" value="Unassembled WGS sequence"/>
</dbReference>
<feature type="transmembrane region" description="Helical" evidence="13">
    <location>
        <begin position="147"/>
        <end position="168"/>
    </location>
</feature>
<dbReference type="Pfam" id="PF01292">
    <property type="entry name" value="Ni_hydr_CYTB"/>
    <property type="match status" value="1"/>
</dbReference>
<keyword evidence="10" id="KW-0408">Iron</keyword>
<dbReference type="GO" id="GO:0005886">
    <property type="term" value="C:plasma membrane"/>
    <property type="evidence" value="ECO:0007669"/>
    <property type="project" value="UniProtKB-SubCell"/>
</dbReference>
<dbReference type="HOGENOM" id="CLU_095321_4_1_6"/>
<dbReference type="GO" id="GO:0046872">
    <property type="term" value="F:metal ion binding"/>
    <property type="evidence" value="ECO:0007669"/>
    <property type="project" value="UniProtKB-KW"/>
</dbReference>
<evidence type="ECO:0000256" key="3">
    <source>
        <dbReference type="ARBA" id="ARBA00022448"/>
    </source>
</evidence>
<evidence type="ECO:0000256" key="13">
    <source>
        <dbReference type="SAM" id="Phobius"/>
    </source>
</evidence>
<dbReference type="RefSeq" id="WP_037024075.1">
    <property type="nucleotide sequence ID" value="NZ_CCSF01000001.1"/>
</dbReference>
<evidence type="ECO:0000256" key="8">
    <source>
        <dbReference type="ARBA" id="ARBA00022982"/>
    </source>
</evidence>
<organism evidence="15 16">
    <name type="scientific">Pseudomonas saudiphocaensis</name>
    <dbReference type="NCBI Taxonomy" id="1499686"/>
    <lineage>
        <taxon>Bacteria</taxon>
        <taxon>Pseudomonadati</taxon>
        <taxon>Pseudomonadota</taxon>
        <taxon>Gammaproteobacteria</taxon>
        <taxon>Pseudomonadales</taxon>
        <taxon>Pseudomonadaceae</taxon>
        <taxon>Pseudomonas</taxon>
    </lineage>
</organism>
<keyword evidence="4" id="KW-1003">Cell membrane</keyword>
<keyword evidence="3" id="KW-0813">Transport</keyword>
<comment type="subcellular location">
    <subcellularLocation>
        <location evidence="2">Cell membrane</location>
        <topology evidence="2">Multi-pass membrane protein</topology>
    </subcellularLocation>
</comment>
<evidence type="ECO:0000256" key="2">
    <source>
        <dbReference type="ARBA" id="ARBA00004651"/>
    </source>
</evidence>
<feature type="transmembrane region" description="Helical" evidence="13">
    <location>
        <begin position="93"/>
        <end position="111"/>
    </location>
</feature>
<dbReference type="InterPro" id="IPR011577">
    <property type="entry name" value="Cyt_b561_bac/Ni-Hgenase"/>
</dbReference>
<evidence type="ECO:0000256" key="6">
    <source>
        <dbReference type="ARBA" id="ARBA00022692"/>
    </source>
</evidence>
<keyword evidence="6 13" id="KW-0812">Transmembrane</keyword>
<dbReference type="InterPro" id="IPR016174">
    <property type="entry name" value="Di-haem_cyt_TM"/>
</dbReference>
<comment type="similarity">
    <text evidence="12">Belongs to the cytochrome b561 family.</text>
</comment>
<dbReference type="OrthoDB" id="9793784at2"/>
<evidence type="ECO:0000256" key="12">
    <source>
        <dbReference type="ARBA" id="ARBA00037975"/>
    </source>
</evidence>
<evidence type="ECO:0000256" key="7">
    <source>
        <dbReference type="ARBA" id="ARBA00022723"/>
    </source>
</evidence>
<keyword evidence="11 13" id="KW-0472">Membrane</keyword>
<evidence type="ECO:0000313" key="16">
    <source>
        <dbReference type="Proteomes" id="UP000053902"/>
    </source>
</evidence>
<keyword evidence="9 13" id="KW-1133">Transmembrane helix</keyword>
<name>A0A078LTZ3_9PSED</name>
<evidence type="ECO:0000259" key="14">
    <source>
        <dbReference type="Pfam" id="PF01292"/>
    </source>
</evidence>
<evidence type="ECO:0000256" key="11">
    <source>
        <dbReference type="ARBA" id="ARBA00023136"/>
    </source>
</evidence>
<evidence type="ECO:0000256" key="4">
    <source>
        <dbReference type="ARBA" id="ARBA00022475"/>
    </source>
</evidence>
<dbReference type="SUPFAM" id="SSF81342">
    <property type="entry name" value="Transmembrane di-heme cytochromes"/>
    <property type="match status" value="1"/>
</dbReference>
<dbReference type="AlphaFoldDB" id="A0A078LTZ3"/>
<dbReference type="PANTHER" id="PTHR30529:SF1">
    <property type="entry name" value="CYTOCHROME B561 HOMOLOG 2"/>
    <property type="match status" value="1"/>
</dbReference>
<dbReference type="Gene3D" id="1.20.950.20">
    <property type="entry name" value="Transmembrane di-heme cytochromes, Chain C"/>
    <property type="match status" value="1"/>
</dbReference>
<feature type="domain" description="Cytochrome b561 bacterial/Ni-hydrogenase" evidence="14">
    <location>
        <begin position="9"/>
        <end position="180"/>
    </location>
</feature>
<dbReference type="GO" id="GO:0009055">
    <property type="term" value="F:electron transfer activity"/>
    <property type="evidence" value="ECO:0007669"/>
    <property type="project" value="InterPro"/>
</dbReference>
<sequence>MQWRNSSSNYGLVSILMHWLVALAVVGLFALGYWMVGLTYYSSWYRTAPDIHKSVGILLFGLMVLRVVWRFVSTGPAPLPSHGGMTRLATKTGHGLLYVGLFAVMISGYLISTAEGRGIGVFDWFQVPALITSIPNQADIAGLVHEYLAWGVLILSALHALAALKHHFIDRDSTLRRMFGRADEQL</sequence>
<dbReference type="InterPro" id="IPR052168">
    <property type="entry name" value="Cytochrome_b561_oxidase"/>
</dbReference>
<keyword evidence="8" id="KW-0249">Electron transport</keyword>
<dbReference type="GO" id="GO:0022904">
    <property type="term" value="P:respiratory electron transport chain"/>
    <property type="evidence" value="ECO:0007669"/>
    <property type="project" value="InterPro"/>
</dbReference>
<dbReference type="STRING" id="1499686.BN1079_02060"/>
<feature type="transmembrane region" description="Helical" evidence="13">
    <location>
        <begin position="12"/>
        <end position="35"/>
    </location>
</feature>
<comment type="cofactor">
    <cofactor evidence="1">
        <name>heme b</name>
        <dbReference type="ChEBI" id="CHEBI:60344"/>
    </cofactor>
</comment>
<reference evidence="15 16" key="1">
    <citation type="submission" date="2014-07" db="EMBL/GenBank/DDBJ databases">
        <authorList>
            <person name="Urmite Genomes Urmite Genomes"/>
        </authorList>
    </citation>
    <scope>NUCLEOTIDE SEQUENCE [LARGE SCALE GENOMIC DNA]</scope>
    <source>
        <strain evidence="15 16">20_BN</strain>
    </source>
</reference>
<gene>
    <name evidence="15" type="ORF">BN1079_02060</name>
</gene>
<evidence type="ECO:0000256" key="9">
    <source>
        <dbReference type="ARBA" id="ARBA00022989"/>
    </source>
</evidence>
<evidence type="ECO:0000256" key="1">
    <source>
        <dbReference type="ARBA" id="ARBA00001970"/>
    </source>
</evidence>
<protein>
    <submittedName>
        <fullName evidence="15">Cytochrome b561</fullName>
    </submittedName>
</protein>